<evidence type="ECO:0000313" key="10">
    <source>
        <dbReference type="Proteomes" id="UP000031192"/>
    </source>
</evidence>
<protein>
    <submittedName>
        <fullName evidence="9">Ribosomal protein L36e</fullName>
    </submittedName>
</protein>
<feature type="domain" description="Rhodopsin" evidence="8">
    <location>
        <begin position="38"/>
        <end position="280"/>
    </location>
</feature>
<evidence type="ECO:0000256" key="7">
    <source>
        <dbReference type="SAM" id="Phobius"/>
    </source>
</evidence>
<dbReference type="EMBL" id="AZNH01000152">
    <property type="protein sequence ID" value="KID81396.1"/>
    <property type="molecule type" value="Genomic_DNA"/>
</dbReference>
<dbReference type="PANTHER" id="PTHR33048">
    <property type="entry name" value="PTH11-LIKE INTEGRAL MEMBRANE PROTEIN (AFU_ORTHOLOGUE AFUA_5G11245)"/>
    <property type="match status" value="1"/>
</dbReference>
<comment type="caution">
    <text evidence="9">The sequence shown here is derived from an EMBL/GenBank/DDBJ whole genome shotgun (WGS) entry which is preliminary data.</text>
</comment>
<evidence type="ECO:0000256" key="1">
    <source>
        <dbReference type="ARBA" id="ARBA00004141"/>
    </source>
</evidence>
<accession>A0A0B4GV53</accession>
<feature type="transmembrane region" description="Helical" evidence="7">
    <location>
        <begin position="253"/>
        <end position="278"/>
    </location>
</feature>
<dbReference type="GO" id="GO:0005840">
    <property type="term" value="C:ribosome"/>
    <property type="evidence" value="ECO:0007669"/>
    <property type="project" value="UniProtKB-KW"/>
</dbReference>
<feature type="region of interest" description="Disordered" evidence="6">
    <location>
        <begin position="297"/>
        <end position="325"/>
    </location>
</feature>
<feature type="transmembrane region" description="Helical" evidence="7">
    <location>
        <begin position="20"/>
        <end position="42"/>
    </location>
</feature>
<dbReference type="InterPro" id="IPR049326">
    <property type="entry name" value="Rhodopsin_dom_fungi"/>
</dbReference>
<comment type="similarity">
    <text evidence="5">Belongs to the SAT4 family.</text>
</comment>
<name>A0A0B4GV53_METGA</name>
<keyword evidence="10" id="KW-1185">Reference proteome</keyword>
<keyword evidence="3 7" id="KW-1133">Transmembrane helix</keyword>
<feature type="transmembrane region" description="Helical" evidence="7">
    <location>
        <begin position="54"/>
        <end position="76"/>
    </location>
</feature>
<evidence type="ECO:0000313" key="9">
    <source>
        <dbReference type="EMBL" id="KID81396.1"/>
    </source>
</evidence>
<keyword evidence="2 7" id="KW-0812">Transmembrane</keyword>
<feature type="transmembrane region" description="Helical" evidence="7">
    <location>
        <begin position="96"/>
        <end position="124"/>
    </location>
</feature>
<keyword evidence="9" id="KW-0687">Ribonucleoprotein</keyword>
<feature type="transmembrane region" description="Helical" evidence="7">
    <location>
        <begin position="136"/>
        <end position="160"/>
    </location>
</feature>
<dbReference type="HOGENOM" id="CLU_028200_12_4_1"/>
<keyword evidence="9" id="KW-0689">Ribosomal protein</keyword>
<gene>
    <name evidence="9" type="ORF">MGU_11238</name>
</gene>
<dbReference type="GO" id="GO:0016020">
    <property type="term" value="C:membrane"/>
    <property type="evidence" value="ECO:0007669"/>
    <property type="project" value="UniProtKB-SubCell"/>
</dbReference>
<evidence type="ECO:0000256" key="4">
    <source>
        <dbReference type="ARBA" id="ARBA00023136"/>
    </source>
</evidence>
<comment type="subcellular location">
    <subcellularLocation>
        <location evidence="1">Membrane</location>
        <topology evidence="1">Multi-pass membrane protein</topology>
    </subcellularLocation>
</comment>
<dbReference type="OrthoDB" id="4935043at2759"/>
<dbReference type="InterPro" id="IPR052337">
    <property type="entry name" value="SAT4-like"/>
</dbReference>
<dbReference type="Proteomes" id="UP000031192">
    <property type="component" value="Unassembled WGS sequence"/>
</dbReference>
<evidence type="ECO:0000259" key="8">
    <source>
        <dbReference type="Pfam" id="PF20684"/>
    </source>
</evidence>
<feature type="transmembrane region" description="Helical" evidence="7">
    <location>
        <begin position="223"/>
        <end position="241"/>
    </location>
</feature>
<dbReference type="PANTHER" id="PTHR33048:SF47">
    <property type="entry name" value="INTEGRAL MEMBRANE PROTEIN-RELATED"/>
    <property type="match status" value="1"/>
</dbReference>
<proteinExistence type="inferred from homology"/>
<keyword evidence="4 7" id="KW-0472">Membrane</keyword>
<evidence type="ECO:0000256" key="2">
    <source>
        <dbReference type="ARBA" id="ARBA00022692"/>
    </source>
</evidence>
<dbReference type="AlphaFoldDB" id="A0A0B4GV53"/>
<reference evidence="9 10" key="1">
    <citation type="journal article" date="2014" name="Proc. Natl. Acad. Sci. U.S.A.">
        <title>Trajectory and genomic determinants of fungal-pathogen speciation and host adaptation.</title>
        <authorList>
            <person name="Hu X."/>
            <person name="Xiao G."/>
            <person name="Zheng P."/>
            <person name="Shang Y."/>
            <person name="Su Y."/>
            <person name="Zhang X."/>
            <person name="Liu X."/>
            <person name="Zhan S."/>
            <person name="St Leger R.J."/>
            <person name="Wang C."/>
        </authorList>
    </citation>
    <scope>NUCLEOTIDE SEQUENCE [LARGE SCALE GENOMIC DNA]</scope>
    <source>
        <strain evidence="9 10">ARSEF 977</strain>
    </source>
</reference>
<dbReference type="Pfam" id="PF20684">
    <property type="entry name" value="Fung_rhodopsin"/>
    <property type="match status" value="1"/>
</dbReference>
<feature type="transmembrane region" description="Helical" evidence="7">
    <location>
        <begin position="180"/>
        <end position="203"/>
    </location>
</feature>
<evidence type="ECO:0000256" key="6">
    <source>
        <dbReference type="SAM" id="MobiDB-lite"/>
    </source>
</evidence>
<evidence type="ECO:0000256" key="3">
    <source>
        <dbReference type="ARBA" id="ARBA00022989"/>
    </source>
</evidence>
<sequence length="360" mass="40299">MEPPRGVVPNFERPTSSTAMFLIVISVCLAVSTIAVLFRFYSRWVVLRKFELQEYLCLTSYTIYLSILIIYIRLSWNPGWFVHQWDLNMGGLMEFLRLSIPTTCMFLSLMITIKTAILVEWICIFLPNGGSQRHGFFWACHFIIWVNIIYCTVAIILVNLSCVPHEDLWNRTIMGGCCRINTAHLGQATACFAVASDTIILFIPQRIIWALNMSRRRKLGVSVVFMLGMAACAASIVRLYVTSLNSTSADLTYHLSMVQLTAVGEGACGILVLCVPTVPKAVSGMKRKGCMASLLSRARRQTQKDGPGGGDRDKNDSLSWHMGSSLDSNRMPLRLLPNINTDNLELGETMVRSTRLKAAR</sequence>
<evidence type="ECO:0000256" key="5">
    <source>
        <dbReference type="ARBA" id="ARBA00038359"/>
    </source>
</evidence>
<organism evidence="9 10">
    <name type="scientific">Metarhizium guizhouense (strain ARSEF 977)</name>
    <dbReference type="NCBI Taxonomy" id="1276136"/>
    <lineage>
        <taxon>Eukaryota</taxon>
        <taxon>Fungi</taxon>
        <taxon>Dikarya</taxon>
        <taxon>Ascomycota</taxon>
        <taxon>Pezizomycotina</taxon>
        <taxon>Sordariomycetes</taxon>
        <taxon>Hypocreomycetidae</taxon>
        <taxon>Hypocreales</taxon>
        <taxon>Clavicipitaceae</taxon>
        <taxon>Metarhizium</taxon>
    </lineage>
</organism>